<dbReference type="Proteomes" id="UP001189624">
    <property type="component" value="Chromosome 3"/>
</dbReference>
<feature type="non-terminal residue" evidence="2">
    <location>
        <position position="1"/>
    </location>
</feature>
<name>A0AA86SCB5_9FABA</name>
<organism evidence="2 3">
    <name type="scientific">Sphenostylis stenocarpa</name>
    <dbReference type="NCBI Taxonomy" id="92480"/>
    <lineage>
        <taxon>Eukaryota</taxon>
        <taxon>Viridiplantae</taxon>
        <taxon>Streptophyta</taxon>
        <taxon>Embryophyta</taxon>
        <taxon>Tracheophyta</taxon>
        <taxon>Spermatophyta</taxon>
        <taxon>Magnoliopsida</taxon>
        <taxon>eudicotyledons</taxon>
        <taxon>Gunneridae</taxon>
        <taxon>Pentapetalae</taxon>
        <taxon>rosids</taxon>
        <taxon>fabids</taxon>
        <taxon>Fabales</taxon>
        <taxon>Fabaceae</taxon>
        <taxon>Papilionoideae</taxon>
        <taxon>50 kb inversion clade</taxon>
        <taxon>NPAAA clade</taxon>
        <taxon>indigoferoid/millettioid clade</taxon>
        <taxon>Phaseoleae</taxon>
        <taxon>Sphenostylis</taxon>
    </lineage>
</organism>
<feature type="region of interest" description="Disordered" evidence="1">
    <location>
        <begin position="1"/>
        <end position="28"/>
    </location>
</feature>
<reference evidence="2" key="1">
    <citation type="submission" date="2023-10" db="EMBL/GenBank/DDBJ databases">
        <authorList>
            <person name="Domelevo Entfellner J.-B."/>
        </authorList>
    </citation>
    <scope>NUCLEOTIDE SEQUENCE</scope>
</reference>
<keyword evidence="3" id="KW-1185">Reference proteome</keyword>
<sequence>VRSPHHPSTPGIAPPPLHSPFTVNPGRCNLTQRDKHHCKVPLPPTRPTSQLAYEGPTLGQGIWHRPSFAFA</sequence>
<proteinExistence type="predicted"/>
<dbReference type="EMBL" id="OY731400">
    <property type="protein sequence ID" value="CAJ1939142.1"/>
    <property type="molecule type" value="Genomic_DNA"/>
</dbReference>
<accession>A0AA86SCB5</accession>
<evidence type="ECO:0000313" key="2">
    <source>
        <dbReference type="EMBL" id="CAJ1939142.1"/>
    </source>
</evidence>
<evidence type="ECO:0000313" key="3">
    <source>
        <dbReference type="Proteomes" id="UP001189624"/>
    </source>
</evidence>
<dbReference type="Gramene" id="rna-AYBTSS11_LOCUS8972">
    <property type="protein sequence ID" value="CAJ1939142.1"/>
    <property type="gene ID" value="gene-AYBTSS11_LOCUS8972"/>
</dbReference>
<dbReference type="AlphaFoldDB" id="A0AA86SCB5"/>
<gene>
    <name evidence="2" type="ORF">AYBTSS11_LOCUS8972</name>
</gene>
<protein>
    <submittedName>
        <fullName evidence="2">Uncharacterized protein</fullName>
    </submittedName>
</protein>
<evidence type="ECO:0000256" key="1">
    <source>
        <dbReference type="SAM" id="MobiDB-lite"/>
    </source>
</evidence>